<keyword evidence="2" id="KW-0812">Transmembrane</keyword>
<keyword evidence="2" id="KW-1133">Transmembrane helix</keyword>
<proteinExistence type="predicted"/>
<keyword evidence="4" id="KW-1185">Reference proteome</keyword>
<feature type="transmembrane region" description="Helical" evidence="2">
    <location>
        <begin position="163"/>
        <end position="185"/>
    </location>
</feature>
<evidence type="ECO:0000313" key="4">
    <source>
        <dbReference type="Proteomes" id="UP001055439"/>
    </source>
</evidence>
<name>A0A9E7JLP8_9LILI</name>
<dbReference type="OrthoDB" id="1899142at2759"/>
<evidence type="ECO:0000256" key="1">
    <source>
        <dbReference type="SAM" id="MobiDB-lite"/>
    </source>
</evidence>
<accession>A0A9E7JLP8</accession>
<dbReference type="EMBL" id="CP097504">
    <property type="protein sequence ID" value="URD85648.1"/>
    <property type="molecule type" value="Genomic_DNA"/>
</dbReference>
<dbReference type="PANTHER" id="PTHR34188:SF5">
    <property type="entry name" value="OS05G0131900 PROTEIN"/>
    <property type="match status" value="1"/>
</dbReference>
<organism evidence="3 4">
    <name type="scientific">Musa troglodytarum</name>
    <name type="common">fe'i banana</name>
    <dbReference type="NCBI Taxonomy" id="320322"/>
    <lineage>
        <taxon>Eukaryota</taxon>
        <taxon>Viridiplantae</taxon>
        <taxon>Streptophyta</taxon>
        <taxon>Embryophyta</taxon>
        <taxon>Tracheophyta</taxon>
        <taxon>Spermatophyta</taxon>
        <taxon>Magnoliopsida</taxon>
        <taxon>Liliopsida</taxon>
        <taxon>Zingiberales</taxon>
        <taxon>Musaceae</taxon>
        <taxon>Musa</taxon>
    </lineage>
</organism>
<dbReference type="Proteomes" id="UP001055439">
    <property type="component" value="Chromosome 2"/>
</dbReference>
<evidence type="ECO:0000256" key="2">
    <source>
        <dbReference type="SAM" id="Phobius"/>
    </source>
</evidence>
<feature type="region of interest" description="Disordered" evidence="1">
    <location>
        <begin position="98"/>
        <end position="131"/>
    </location>
</feature>
<protein>
    <recommendedName>
        <fullName evidence="5">Transmembrane protein</fullName>
    </recommendedName>
</protein>
<feature type="compositionally biased region" description="Basic residues" evidence="1">
    <location>
        <begin position="109"/>
        <end position="119"/>
    </location>
</feature>
<evidence type="ECO:0008006" key="5">
    <source>
        <dbReference type="Google" id="ProtNLM"/>
    </source>
</evidence>
<dbReference type="PANTHER" id="PTHR34188">
    <property type="entry name" value="OS01G0299500 PROTEIN"/>
    <property type="match status" value="1"/>
</dbReference>
<keyword evidence="2" id="KW-0472">Membrane</keyword>
<gene>
    <name evidence="3" type="ORF">MUK42_33139</name>
</gene>
<evidence type="ECO:0000313" key="3">
    <source>
        <dbReference type="EMBL" id="URD85648.1"/>
    </source>
</evidence>
<dbReference type="AlphaFoldDB" id="A0A9E7JLP8"/>
<feature type="compositionally biased region" description="Basic and acidic residues" evidence="1">
    <location>
        <begin position="98"/>
        <end position="108"/>
    </location>
</feature>
<reference evidence="3" key="1">
    <citation type="submission" date="2022-05" db="EMBL/GenBank/DDBJ databases">
        <title>The Musa troglodytarum L. genome provides insights into the mechanism of non-climacteric behaviour and enrichment of carotenoids.</title>
        <authorList>
            <person name="Wang J."/>
        </authorList>
    </citation>
    <scope>NUCLEOTIDE SEQUENCE</scope>
    <source>
        <tissue evidence="3">Leaf</tissue>
    </source>
</reference>
<sequence>MVIMDKNCLGEGDPVFDLESGVNSVNKEQQEAKDTVFSAGLDKGVLGRVWNGFVAISGSIKGERAVKLDHSTSNSVELPLTKEEALVDKRLGQEGKVGLSEKKIGAEKTKKKGCKKPPKPPRPPNSPPLDAADQKLMKEIAEVAMMKRARIERMKKKMKNAKLTHSNGNFWAFIITTLFVIVIIWQDRPSLGLFLEAVPVSASTVLPNHLYELGVDLFPFSSTRMHQEMFFMLLAQHPPTMYPVEMTDHKKPSGKDLEALKNKNLPTPDFHDVLGGIIVE</sequence>